<accession>A0AAE0F0N8</accession>
<evidence type="ECO:0000313" key="1">
    <source>
        <dbReference type="EMBL" id="KAK3247179.1"/>
    </source>
</evidence>
<proteinExistence type="predicted"/>
<organism evidence="1 2">
    <name type="scientific">Cymbomonas tetramitiformis</name>
    <dbReference type="NCBI Taxonomy" id="36881"/>
    <lineage>
        <taxon>Eukaryota</taxon>
        <taxon>Viridiplantae</taxon>
        <taxon>Chlorophyta</taxon>
        <taxon>Pyramimonadophyceae</taxon>
        <taxon>Pyramimonadales</taxon>
        <taxon>Pyramimonadaceae</taxon>
        <taxon>Cymbomonas</taxon>
    </lineage>
</organism>
<gene>
    <name evidence="1" type="ORF">CYMTET_43313</name>
</gene>
<dbReference type="Proteomes" id="UP001190700">
    <property type="component" value="Unassembled WGS sequence"/>
</dbReference>
<dbReference type="SUPFAM" id="SSF53098">
    <property type="entry name" value="Ribonuclease H-like"/>
    <property type="match status" value="1"/>
</dbReference>
<comment type="caution">
    <text evidence="1">The sequence shown here is derived from an EMBL/GenBank/DDBJ whole genome shotgun (WGS) entry which is preliminary data.</text>
</comment>
<dbReference type="InterPro" id="IPR012337">
    <property type="entry name" value="RNaseH-like_sf"/>
</dbReference>
<dbReference type="AlphaFoldDB" id="A0AAE0F0N8"/>
<protein>
    <submittedName>
        <fullName evidence="1">Uncharacterized protein</fullName>
    </submittedName>
</protein>
<sequence length="141" mass="16670">MLAHEMERDEVMRQRAACDLQLLEYKMKRGVFARDVVWENAKNISAVDFWFLYGNCVKELQYVGMRATAQVSGAGSSERLHTLMNTIEDKKRNRLKWDNVEDFMYVAHNAVEVRKRKRVRYETNPIPWADPLEENAEWEDA</sequence>
<evidence type="ECO:0000313" key="2">
    <source>
        <dbReference type="Proteomes" id="UP001190700"/>
    </source>
</evidence>
<keyword evidence="2" id="KW-1185">Reference proteome</keyword>
<dbReference type="EMBL" id="LGRX02029169">
    <property type="protein sequence ID" value="KAK3247179.1"/>
    <property type="molecule type" value="Genomic_DNA"/>
</dbReference>
<reference evidence="1 2" key="1">
    <citation type="journal article" date="2015" name="Genome Biol. Evol.">
        <title>Comparative Genomics of a Bacterivorous Green Alga Reveals Evolutionary Causalities and Consequences of Phago-Mixotrophic Mode of Nutrition.</title>
        <authorList>
            <person name="Burns J.A."/>
            <person name="Paasch A."/>
            <person name="Narechania A."/>
            <person name="Kim E."/>
        </authorList>
    </citation>
    <scope>NUCLEOTIDE SEQUENCE [LARGE SCALE GENOMIC DNA]</scope>
    <source>
        <strain evidence="1 2">PLY_AMNH</strain>
    </source>
</reference>
<name>A0AAE0F0N8_9CHLO</name>